<evidence type="ECO:0000256" key="4">
    <source>
        <dbReference type="ARBA" id="ARBA00023172"/>
    </source>
</evidence>
<keyword evidence="9" id="KW-1185">Reference proteome</keyword>
<organism evidence="8 9">
    <name type="scientific">Streptomyces chiangmaiensis</name>
    <dbReference type="NCBI Taxonomy" id="766497"/>
    <lineage>
        <taxon>Bacteria</taxon>
        <taxon>Bacillati</taxon>
        <taxon>Actinomycetota</taxon>
        <taxon>Actinomycetes</taxon>
        <taxon>Kitasatosporales</taxon>
        <taxon>Streptomycetaceae</taxon>
        <taxon>Streptomyces</taxon>
    </lineage>
</organism>
<accession>A0ABU7FTV2</accession>
<dbReference type="Proteomes" id="UP001333996">
    <property type="component" value="Unassembled WGS sequence"/>
</dbReference>
<keyword evidence="4" id="KW-0233">DNA recombination</keyword>
<evidence type="ECO:0000259" key="6">
    <source>
        <dbReference type="Pfam" id="PF01385"/>
    </source>
</evidence>
<evidence type="ECO:0000313" key="8">
    <source>
        <dbReference type="EMBL" id="MED7827257.1"/>
    </source>
</evidence>
<dbReference type="InterPro" id="IPR010095">
    <property type="entry name" value="Cas12f1-like_TNB"/>
</dbReference>
<evidence type="ECO:0000256" key="3">
    <source>
        <dbReference type="ARBA" id="ARBA00023125"/>
    </source>
</evidence>
<evidence type="ECO:0000259" key="7">
    <source>
        <dbReference type="Pfam" id="PF07282"/>
    </source>
</evidence>
<feature type="domain" description="Probable transposase IS891/IS1136/IS1341" evidence="6">
    <location>
        <begin position="54"/>
        <end position="130"/>
    </location>
</feature>
<feature type="region of interest" description="Disordered" evidence="5">
    <location>
        <begin position="186"/>
        <end position="206"/>
    </location>
</feature>
<gene>
    <name evidence="8" type="ORF">VXC91_36445</name>
</gene>
<sequence>MSPLTTLGSCAAYGRRMLRRLAVQLARERGGAARTCQRAVSEARAQYGAEHGSSKAIPSPRHGEMAAVKLKKALQALSRCKRRRMAVETVARLHLKVRRQHLGHAHKTALDLVREHDVIAHEDLKIRNMGKAPEPGPDPRKPGSFLPNGAGAKAGLNHSIGDGGWGGLAVLAAKAEGTGQVIAVDPRNTSQRCPAGGHTAQENRPTQDKFHCQTCGHNAHADTVGEQDTQWMP</sequence>
<dbReference type="Pfam" id="PF07282">
    <property type="entry name" value="Cas12f1-like_TNB"/>
    <property type="match status" value="1"/>
</dbReference>
<comment type="caution">
    <text evidence="8">The sequence shown here is derived from an EMBL/GenBank/DDBJ whole genome shotgun (WGS) entry which is preliminary data.</text>
</comment>
<evidence type="ECO:0000256" key="5">
    <source>
        <dbReference type="SAM" id="MobiDB-lite"/>
    </source>
</evidence>
<reference evidence="8" key="1">
    <citation type="submission" date="2024-01" db="EMBL/GenBank/DDBJ databases">
        <title>First draft genome sequence data of TA4-1, the type strain of Gram-positive actinobacterium Streptomyces chiangmaiensis.</title>
        <authorList>
            <person name="Yasawong M."/>
            <person name="Nantapong N."/>
        </authorList>
    </citation>
    <scope>NUCLEOTIDE SEQUENCE</scope>
    <source>
        <strain evidence="8">TA4-1</strain>
    </source>
</reference>
<feature type="region of interest" description="Disordered" evidence="5">
    <location>
        <begin position="128"/>
        <end position="150"/>
    </location>
</feature>
<dbReference type="EMBL" id="JAYWVC010000216">
    <property type="protein sequence ID" value="MED7827257.1"/>
    <property type="molecule type" value="Genomic_DNA"/>
</dbReference>
<name>A0ABU7FTV2_9ACTN</name>
<evidence type="ECO:0000256" key="2">
    <source>
        <dbReference type="ARBA" id="ARBA00022578"/>
    </source>
</evidence>
<proteinExistence type="inferred from homology"/>
<protein>
    <submittedName>
        <fullName evidence="8">Transposase</fullName>
    </submittedName>
</protein>
<keyword evidence="2" id="KW-0815">Transposition</keyword>
<keyword evidence="3" id="KW-0238">DNA-binding</keyword>
<evidence type="ECO:0000256" key="1">
    <source>
        <dbReference type="ARBA" id="ARBA00008761"/>
    </source>
</evidence>
<comment type="similarity">
    <text evidence="1">In the C-terminal section; belongs to the transposase 35 family.</text>
</comment>
<evidence type="ECO:0000313" key="9">
    <source>
        <dbReference type="Proteomes" id="UP001333996"/>
    </source>
</evidence>
<dbReference type="Pfam" id="PF01385">
    <property type="entry name" value="OrfB_IS605"/>
    <property type="match status" value="1"/>
</dbReference>
<feature type="domain" description="Cas12f1-like TNB" evidence="7">
    <location>
        <begin position="171"/>
        <end position="225"/>
    </location>
</feature>
<dbReference type="InterPro" id="IPR001959">
    <property type="entry name" value="Transposase"/>
</dbReference>